<evidence type="ECO:0000313" key="2">
    <source>
        <dbReference type="EMBL" id="CQR55776.1"/>
    </source>
</evidence>
<proteinExistence type="predicted"/>
<sequence>MKINDAIFGELEYEYGWIKDTTIDFCGKESEISIMIDGEEDGEIDEEQYESYTSLMQNWDQLQQGFLQAILDYYIQKRHELGYDVEVNENYPLIETIDKLSEKITLVGITVPFADCFEGRDIGLNFDCIWDIENGLGLRLVNEKIINVGYQDVAI</sequence>
<evidence type="ECO:0000313" key="3">
    <source>
        <dbReference type="Proteomes" id="UP000033163"/>
    </source>
</evidence>
<dbReference type="RefSeq" id="WP_046503576.1">
    <property type="nucleotide sequence ID" value="NZ_LN831776.1"/>
</dbReference>
<gene>
    <name evidence="2" type="ORF">PRIO_3373</name>
</gene>
<evidence type="ECO:0000259" key="1">
    <source>
        <dbReference type="Pfam" id="PF22481"/>
    </source>
</evidence>
<organism evidence="2 3">
    <name type="scientific">Paenibacillus riograndensis SBR5</name>
    <dbReference type="NCBI Taxonomy" id="1073571"/>
    <lineage>
        <taxon>Bacteria</taxon>
        <taxon>Bacillati</taxon>
        <taxon>Bacillota</taxon>
        <taxon>Bacilli</taxon>
        <taxon>Bacillales</taxon>
        <taxon>Paenibacillaceae</taxon>
        <taxon>Paenibacillus</taxon>
        <taxon>Paenibacillus sonchi group</taxon>
    </lineage>
</organism>
<dbReference type="Proteomes" id="UP000033163">
    <property type="component" value="Chromosome I"/>
</dbReference>
<feature type="domain" description="DUF6985" evidence="1">
    <location>
        <begin position="7"/>
        <end position="154"/>
    </location>
</feature>
<protein>
    <recommendedName>
        <fullName evidence="1">DUF6985 domain-containing protein</fullName>
    </recommendedName>
</protein>
<dbReference type="HOGENOM" id="CLU_142844_0_0_9"/>
<dbReference type="PATRIC" id="fig|1073571.4.peg.3598"/>
<accession>A0A0E4CWY1</accession>
<dbReference type="EMBL" id="LN831776">
    <property type="protein sequence ID" value="CQR55776.1"/>
    <property type="molecule type" value="Genomic_DNA"/>
</dbReference>
<dbReference type="KEGG" id="pri:PRIO_3373"/>
<name>A0A0E4CWY1_9BACL</name>
<dbReference type="AlphaFoldDB" id="A0A0E4CWY1"/>
<dbReference type="InterPro" id="IPR054254">
    <property type="entry name" value="DUF6985"/>
</dbReference>
<reference evidence="3" key="1">
    <citation type="submission" date="2015-03" db="EMBL/GenBank/DDBJ databases">
        <authorList>
            <person name="Wibberg D."/>
        </authorList>
    </citation>
    <scope>NUCLEOTIDE SEQUENCE [LARGE SCALE GENOMIC DNA]</scope>
</reference>
<dbReference type="Pfam" id="PF22481">
    <property type="entry name" value="DUF6985"/>
    <property type="match status" value="1"/>
</dbReference>